<accession>A0A9X1NMK0</accession>
<comment type="caution">
    <text evidence="1">The sequence shown here is derived from an EMBL/GenBank/DDBJ whole genome shotgun (WGS) entry which is preliminary data.</text>
</comment>
<reference evidence="1" key="1">
    <citation type="submission" date="2021-11" db="EMBL/GenBank/DDBJ databases">
        <title>Streptomyces corallinus and Kineosporia corallina sp. nov., two new coral-derived marine actinobacteria.</title>
        <authorList>
            <person name="Buangrab K."/>
            <person name="Sutthacheep M."/>
            <person name="Yeemin T."/>
            <person name="Harunari E."/>
            <person name="Igarashi Y."/>
            <person name="Sripreechasak P."/>
            <person name="Kanchanasin P."/>
            <person name="Tanasupawat S."/>
            <person name="Phongsopitanun W."/>
        </authorList>
    </citation>
    <scope>NUCLEOTIDE SEQUENCE</scope>
    <source>
        <strain evidence="1">JCM 31032</strain>
    </source>
</reference>
<dbReference type="AlphaFoldDB" id="A0A9X1NMK0"/>
<dbReference type="InterPro" id="IPR019646">
    <property type="entry name" value="Aminoglyc_AdlTrfase"/>
</dbReference>
<name>A0A9X1NMK0_9ACTN</name>
<organism evidence="1 2">
    <name type="scientific">Kineosporia babensis</name>
    <dbReference type="NCBI Taxonomy" id="499548"/>
    <lineage>
        <taxon>Bacteria</taxon>
        <taxon>Bacillati</taxon>
        <taxon>Actinomycetota</taxon>
        <taxon>Actinomycetes</taxon>
        <taxon>Kineosporiales</taxon>
        <taxon>Kineosporiaceae</taxon>
        <taxon>Kineosporia</taxon>
    </lineage>
</organism>
<evidence type="ECO:0000313" key="2">
    <source>
        <dbReference type="Proteomes" id="UP001138997"/>
    </source>
</evidence>
<evidence type="ECO:0000313" key="1">
    <source>
        <dbReference type="EMBL" id="MCD5317130.1"/>
    </source>
</evidence>
<evidence type="ECO:0008006" key="3">
    <source>
        <dbReference type="Google" id="ProtNLM"/>
    </source>
</evidence>
<dbReference type="Pfam" id="PF10706">
    <property type="entry name" value="Aminoglyc_resit"/>
    <property type="match status" value="1"/>
</dbReference>
<sequence>MTSTPVGARTTLAAVLEVLVLAEAVGVDLWLDGGWGVDALLGKPTRLHGDLDVAIEERNLSVFVDGLRRSAFVEVGEDGATAWNFLMARPDGAVVDLHVIVLDEQGNGVLGPAARGTVYPAESLAGRGTLADRSVRCISPEWAVRFHDAYPGDADDSADVRALCERFNLTVPEQYR</sequence>
<dbReference type="Gene3D" id="3.30.460.40">
    <property type="match status" value="1"/>
</dbReference>
<protein>
    <recommendedName>
        <fullName evidence="3">Aminoglycoside nucleotidyltransferase</fullName>
    </recommendedName>
</protein>
<gene>
    <name evidence="1" type="ORF">LR394_40175</name>
</gene>
<proteinExistence type="predicted"/>
<keyword evidence="2" id="KW-1185">Reference proteome</keyword>
<dbReference type="EMBL" id="JAJOMB010000043">
    <property type="protein sequence ID" value="MCD5317130.1"/>
    <property type="molecule type" value="Genomic_DNA"/>
</dbReference>
<dbReference type="RefSeq" id="WP_231449982.1">
    <property type="nucleotide sequence ID" value="NZ_JAJOMB010000043.1"/>
</dbReference>
<dbReference type="Proteomes" id="UP001138997">
    <property type="component" value="Unassembled WGS sequence"/>
</dbReference>